<dbReference type="GO" id="GO:0005886">
    <property type="term" value="C:plasma membrane"/>
    <property type="evidence" value="ECO:0007669"/>
    <property type="project" value="UniProtKB-SubCell"/>
</dbReference>
<dbReference type="PANTHER" id="PTHR34584">
    <property type="entry name" value="NA(+)/H(+) ANTIPORTER SUBUNIT E1"/>
    <property type="match status" value="1"/>
</dbReference>
<evidence type="ECO:0008006" key="10">
    <source>
        <dbReference type="Google" id="ProtNLM"/>
    </source>
</evidence>
<keyword evidence="4 7" id="KW-0812">Transmembrane</keyword>
<dbReference type="STRING" id="262209.AWH69_07400"/>
<dbReference type="Proteomes" id="UP000076976">
    <property type="component" value="Unassembled WGS sequence"/>
</dbReference>
<keyword evidence="9" id="KW-1185">Reference proteome</keyword>
<evidence type="ECO:0000256" key="3">
    <source>
        <dbReference type="ARBA" id="ARBA00022475"/>
    </source>
</evidence>
<evidence type="ECO:0000256" key="2">
    <source>
        <dbReference type="ARBA" id="ARBA00006228"/>
    </source>
</evidence>
<feature type="transmembrane region" description="Helical" evidence="7">
    <location>
        <begin position="21"/>
        <end position="37"/>
    </location>
</feature>
<keyword evidence="3" id="KW-1003">Cell membrane</keyword>
<accession>A0A176QDJ9</accession>
<evidence type="ECO:0000313" key="8">
    <source>
        <dbReference type="EMBL" id="OAB87849.1"/>
    </source>
</evidence>
<proteinExistence type="inferred from homology"/>
<evidence type="ECO:0000256" key="7">
    <source>
        <dbReference type="SAM" id="Phobius"/>
    </source>
</evidence>
<feature type="transmembrane region" description="Helical" evidence="7">
    <location>
        <begin position="119"/>
        <end position="138"/>
    </location>
</feature>
<feature type="transmembrane region" description="Helical" evidence="7">
    <location>
        <begin position="74"/>
        <end position="99"/>
    </location>
</feature>
<reference evidence="8 9" key="1">
    <citation type="submission" date="2016-01" db="EMBL/GenBank/DDBJ databases">
        <title>Janibacter melonis strain CD11_4 genome sequencing and assembly.</title>
        <authorList>
            <person name="Nair G.R."/>
            <person name="Kaur G."/>
            <person name="Chander A.M."/>
            <person name="Mayilraj S."/>
        </authorList>
    </citation>
    <scope>NUCLEOTIDE SEQUENCE [LARGE SCALE GENOMIC DNA]</scope>
    <source>
        <strain evidence="8 9">CD11-4</strain>
    </source>
</reference>
<name>A0A176QDJ9_9MICO</name>
<keyword evidence="5 7" id="KW-1133">Transmembrane helix</keyword>
<evidence type="ECO:0000256" key="1">
    <source>
        <dbReference type="ARBA" id="ARBA00004651"/>
    </source>
</evidence>
<evidence type="ECO:0000313" key="9">
    <source>
        <dbReference type="Proteomes" id="UP000076976"/>
    </source>
</evidence>
<feature type="transmembrane region" description="Helical" evidence="7">
    <location>
        <begin position="43"/>
        <end position="62"/>
    </location>
</feature>
<dbReference type="InterPro" id="IPR002758">
    <property type="entry name" value="Cation_antiport_E"/>
</dbReference>
<comment type="subcellular location">
    <subcellularLocation>
        <location evidence="1">Cell membrane</location>
        <topology evidence="1">Multi-pass membrane protein</topology>
    </subcellularLocation>
</comment>
<dbReference type="NCBIfam" id="NF006521">
    <property type="entry name" value="PRK08965.1-5"/>
    <property type="match status" value="1"/>
</dbReference>
<comment type="similarity">
    <text evidence="2">Belongs to the CPA3 antiporters (TC 2.A.63) subunit E family.</text>
</comment>
<evidence type="ECO:0000256" key="4">
    <source>
        <dbReference type="ARBA" id="ARBA00022692"/>
    </source>
</evidence>
<comment type="caution">
    <text evidence="8">The sequence shown here is derived from an EMBL/GenBank/DDBJ whole genome shotgun (WGS) entry which is preliminary data.</text>
</comment>
<protein>
    <recommendedName>
        <fullName evidence="10">Na+/H+ antiporter subunit E</fullName>
    </recommendedName>
</protein>
<evidence type="ECO:0000256" key="5">
    <source>
        <dbReference type="ARBA" id="ARBA00022989"/>
    </source>
</evidence>
<keyword evidence="6 7" id="KW-0472">Membrane</keyword>
<dbReference type="PANTHER" id="PTHR34584:SF1">
    <property type="entry name" value="NA(+)_H(+) ANTIPORTER SUBUNIT E1"/>
    <property type="match status" value="1"/>
</dbReference>
<dbReference type="Pfam" id="PF01899">
    <property type="entry name" value="MNHE"/>
    <property type="match status" value="1"/>
</dbReference>
<organism evidence="8 9">
    <name type="scientific">Janibacter melonis</name>
    <dbReference type="NCBI Taxonomy" id="262209"/>
    <lineage>
        <taxon>Bacteria</taxon>
        <taxon>Bacillati</taxon>
        <taxon>Actinomycetota</taxon>
        <taxon>Actinomycetes</taxon>
        <taxon>Micrococcales</taxon>
        <taxon>Intrasporangiaceae</taxon>
        <taxon>Janibacter</taxon>
    </lineage>
</organism>
<dbReference type="EMBL" id="LQZG01000002">
    <property type="protein sequence ID" value="OAB87849.1"/>
    <property type="molecule type" value="Genomic_DNA"/>
</dbReference>
<sequence length="188" mass="20668">MSTRDHGAVATSAKTPSRRTRVNPFLLVVLTALWVALWGELNVFNVVAGLLVAVGVQVLLPLPPLRIDGRVHPVALTTFLVGFVWQTLVASVVVARHVLSLRTTPRNAVMEVDLRSESDFILTLVAIVTSLIPGSVVVEARRSTHSLFIHALGVDDDEAVERERERVLRTEEQLIRAFGQTITPREPS</sequence>
<evidence type="ECO:0000256" key="6">
    <source>
        <dbReference type="ARBA" id="ARBA00023136"/>
    </source>
</evidence>
<dbReference type="GO" id="GO:0008324">
    <property type="term" value="F:monoatomic cation transmembrane transporter activity"/>
    <property type="evidence" value="ECO:0007669"/>
    <property type="project" value="InterPro"/>
</dbReference>
<dbReference type="RefSeq" id="WP_083968566.1">
    <property type="nucleotide sequence ID" value="NZ_LQZG01000002.1"/>
</dbReference>
<dbReference type="AlphaFoldDB" id="A0A176QDJ9"/>
<gene>
    <name evidence="8" type="ORF">AWH69_07400</name>
</gene>